<dbReference type="Gene3D" id="2.60.40.10">
    <property type="entry name" value="Immunoglobulins"/>
    <property type="match status" value="1"/>
</dbReference>
<name>A0A210PXP7_MIZYE</name>
<dbReference type="InterPro" id="IPR036116">
    <property type="entry name" value="FN3_sf"/>
</dbReference>
<keyword evidence="5" id="KW-1185">Reference proteome</keyword>
<dbReference type="InterPro" id="IPR003961">
    <property type="entry name" value="FN3_dom"/>
</dbReference>
<proteinExistence type="predicted"/>
<evidence type="ECO:0000259" key="3">
    <source>
        <dbReference type="SMART" id="SM00060"/>
    </source>
</evidence>
<feature type="compositionally biased region" description="Basic and acidic residues" evidence="1">
    <location>
        <begin position="412"/>
        <end position="423"/>
    </location>
</feature>
<feature type="region of interest" description="Disordered" evidence="1">
    <location>
        <begin position="407"/>
        <end position="445"/>
    </location>
</feature>
<organism evidence="4 5">
    <name type="scientific">Mizuhopecten yessoensis</name>
    <name type="common">Japanese scallop</name>
    <name type="synonym">Patinopecten yessoensis</name>
    <dbReference type="NCBI Taxonomy" id="6573"/>
    <lineage>
        <taxon>Eukaryota</taxon>
        <taxon>Metazoa</taxon>
        <taxon>Spiralia</taxon>
        <taxon>Lophotrochozoa</taxon>
        <taxon>Mollusca</taxon>
        <taxon>Bivalvia</taxon>
        <taxon>Autobranchia</taxon>
        <taxon>Pteriomorphia</taxon>
        <taxon>Pectinida</taxon>
        <taxon>Pectinoidea</taxon>
        <taxon>Pectinidae</taxon>
        <taxon>Mizuhopecten</taxon>
    </lineage>
</organism>
<gene>
    <name evidence="4" type="ORF">KP79_PYT21436</name>
</gene>
<protein>
    <recommendedName>
        <fullName evidence="3">Fibronectin type-III domain-containing protein</fullName>
    </recommendedName>
</protein>
<dbReference type="OrthoDB" id="10510755at2759"/>
<dbReference type="InterPro" id="IPR013783">
    <property type="entry name" value="Ig-like_fold"/>
</dbReference>
<feature type="region of interest" description="Disordered" evidence="1">
    <location>
        <begin position="470"/>
        <end position="493"/>
    </location>
</feature>
<evidence type="ECO:0000313" key="5">
    <source>
        <dbReference type="Proteomes" id="UP000242188"/>
    </source>
</evidence>
<accession>A0A210PXP7</accession>
<dbReference type="SMART" id="SM00060">
    <property type="entry name" value="FN3"/>
    <property type="match status" value="2"/>
</dbReference>
<dbReference type="CDD" id="cd00063">
    <property type="entry name" value="FN3"/>
    <property type="match status" value="1"/>
</dbReference>
<evidence type="ECO:0000256" key="1">
    <source>
        <dbReference type="SAM" id="MobiDB-lite"/>
    </source>
</evidence>
<feature type="domain" description="Fibronectin type-III" evidence="3">
    <location>
        <begin position="227"/>
        <end position="310"/>
    </location>
</feature>
<dbReference type="AlphaFoldDB" id="A0A210PXP7"/>
<keyword evidence="2" id="KW-0812">Transmembrane</keyword>
<evidence type="ECO:0000256" key="2">
    <source>
        <dbReference type="SAM" id="Phobius"/>
    </source>
</evidence>
<comment type="caution">
    <text evidence="4">The sequence shown here is derived from an EMBL/GenBank/DDBJ whole genome shotgun (WGS) entry which is preliminary data.</text>
</comment>
<keyword evidence="2" id="KW-0472">Membrane</keyword>
<keyword evidence="2" id="KW-1133">Transmembrane helix</keyword>
<sequence length="625" mass="69349">MQTSIMNLQIVIMGIYLANNFQSVLPQTCDFVDETVPVKQPDGRIVCECDRSKGYIGPTEYACSFVECLNHMLPDDDATCQCIDDFFKRDGQCIEKSRCKADETILHNGSRYDDRKCGKNVPVNIRHPPLVVISDVKSTSASLEVFRNANETGVQTVTFIFKDLKEDLQQQRVIETKIGETELKVSAIITGLASNTSYRVEVLTSDQGGTSDPVIFVLQTELPIVRLRAAPFVKVIEKDQVSCTLEVTPDKELDSGKIALTFRNLTDNTEGHMEKDIEKGKTVTLLKVTGLTANTSYQIDVKTDDVSGLSESRQFQVQTDANRKPEMQNDEENSSLLIVVGVITLAGVCILVAAVFIIKWRKSRRTPIQETGADSPADRPTTNLLEDGLRAEASVVIPLGEVNAEAIASEETPLKEVDDEARRPQKPMTPIQENTAAADSPADRPTTNLLEKRLQAEASVVIPLGEINAEARRPQEPMTPIQETAADSPADRPTTNLLEKGLQAIASEETPVKEVDAEDYFSSVSCCFDSQLYVNPRARFNNVEKTLLSKHYRIPGDQLLRYRAEICVFTLLRRPEVGDSNNRNRFPLLAHMLLDGEAGFEINSWSLIFEAIWCGEQGKSFSQPT</sequence>
<evidence type="ECO:0000313" key="4">
    <source>
        <dbReference type="EMBL" id="OWF41255.1"/>
    </source>
</evidence>
<dbReference type="Proteomes" id="UP000242188">
    <property type="component" value="Unassembled WGS sequence"/>
</dbReference>
<dbReference type="EMBL" id="NEDP02005415">
    <property type="protein sequence ID" value="OWF41255.1"/>
    <property type="molecule type" value="Genomic_DNA"/>
</dbReference>
<reference evidence="4 5" key="1">
    <citation type="journal article" date="2017" name="Nat. Ecol. Evol.">
        <title>Scallop genome provides insights into evolution of bilaterian karyotype and development.</title>
        <authorList>
            <person name="Wang S."/>
            <person name="Zhang J."/>
            <person name="Jiao W."/>
            <person name="Li J."/>
            <person name="Xun X."/>
            <person name="Sun Y."/>
            <person name="Guo X."/>
            <person name="Huan P."/>
            <person name="Dong B."/>
            <person name="Zhang L."/>
            <person name="Hu X."/>
            <person name="Sun X."/>
            <person name="Wang J."/>
            <person name="Zhao C."/>
            <person name="Wang Y."/>
            <person name="Wang D."/>
            <person name="Huang X."/>
            <person name="Wang R."/>
            <person name="Lv J."/>
            <person name="Li Y."/>
            <person name="Zhang Z."/>
            <person name="Liu B."/>
            <person name="Lu W."/>
            <person name="Hui Y."/>
            <person name="Liang J."/>
            <person name="Zhou Z."/>
            <person name="Hou R."/>
            <person name="Li X."/>
            <person name="Liu Y."/>
            <person name="Li H."/>
            <person name="Ning X."/>
            <person name="Lin Y."/>
            <person name="Zhao L."/>
            <person name="Xing Q."/>
            <person name="Dou J."/>
            <person name="Li Y."/>
            <person name="Mao J."/>
            <person name="Guo H."/>
            <person name="Dou H."/>
            <person name="Li T."/>
            <person name="Mu C."/>
            <person name="Jiang W."/>
            <person name="Fu Q."/>
            <person name="Fu X."/>
            <person name="Miao Y."/>
            <person name="Liu J."/>
            <person name="Yu Q."/>
            <person name="Li R."/>
            <person name="Liao H."/>
            <person name="Li X."/>
            <person name="Kong Y."/>
            <person name="Jiang Z."/>
            <person name="Chourrout D."/>
            <person name="Li R."/>
            <person name="Bao Z."/>
        </authorList>
    </citation>
    <scope>NUCLEOTIDE SEQUENCE [LARGE SCALE GENOMIC DNA]</scope>
    <source>
        <strain evidence="4 5">PY_sf001</strain>
    </source>
</reference>
<feature type="domain" description="Fibronectin type-III" evidence="3">
    <location>
        <begin position="122"/>
        <end position="211"/>
    </location>
</feature>
<dbReference type="SUPFAM" id="SSF49265">
    <property type="entry name" value="Fibronectin type III"/>
    <property type="match status" value="1"/>
</dbReference>
<feature type="transmembrane region" description="Helical" evidence="2">
    <location>
        <begin position="336"/>
        <end position="358"/>
    </location>
</feature>